<feature type="non-terminal residue" evidence="3">
    <location>
        <position position="103"/>
    </location>
</feature>
<dbReference type="PANTHER" id="PTHR31836">
    <property type="match status" value="1"/>
</dbReference>
<keyword evidence="4" id="KW-1185">Reference proteome</keyword>
<name>A0A1X2H687_SYNRA</name>
<dbReference type="OrthoDB" id="623670at2759"/>
<protein>
    <submittedName>
        <fullName evidence="3">Uncharacterized protein</fullName>
    </submittedName>
</protein>
<evidence type="ECO:0000256" key="2">
    <source>
        <dbReference type="SAM" id="MobiDB-lite"/>
    </source>
</evidence>
<dbReference type="InParanoid" id="A0A1X2H687"/>
<dbReference type="Proteomes" id="UP000242180">
    <property type="component" value="Unassembled WGS sequence"/>
</dbReference>
<evidence type="ECO:0000313" key="4">
    <source>
        <dbReference type="Proteomes" id="UP000242180"/>
    </source>
</evidence>
<sequence>GKFQGHGTFFSPAREGGDTGSCGPKENDNSDIVALNLHQYGNENAISEWCHKEVFIKYQEKVIKAKINDCCPGCKPNSLDLTPKLFRKLAPFDKGDIPLEWCV</sequence>
<dbReference type="AlphaFoldDB" id="A0A1X2H687"/>
<dbReference type="SUPFAM" id="SSF50685">
    <property type="entry name" value="Barwin-like endoglucanases"/>
    <property type="match status" value="1"/>
</dbReference>
<dbReference type="OMA" id="AISEWCH"/>
<feature type="region of interest" description="Disordered" evidence="2">
    <location>
        <begin position="1"/>
        <end position="25"/>
    </location>
</feature>
<dbReference type="PANTHER" id="PTHR31836:SF25">
    <property type="entry name" value="RLPA-LIKE PROTEIN DOUBLE-PSI BETA-BARREL DOMAIN-CONTAINING PROTEIN"/>
    <property type="match status" value="1"/>
</dbReference>
<keyword evidence="1" id="KW-0732">Signal</keyword>
<accession>A0A1X2H687</accession>
<evidence type="ECO:0000313" key="3">
    <source>
        <dbReference type="EMBL" id="ORY93996.1"/>
    </source>
</evidence>
<feature type="non-terminal residue" evidence="3">
    <location>
        <position position="1"/>
    </location>
</feature>
<organism evidence="3 4">
    <name type="scientific">Syncephalastrum racemosum</name>
    <name type="common">Filamentous fungus</name>
    <dbReference type="NCBI Taxonomy" id="13706"/>
    <lineage>
        <taxon>Eukaryota</taxon>
        <taxon>Fungi</taxon>
        <taxon>Fungi incertae sedis</taxon>
        <taxon>Mucoromycota</taxon>
        <taxon>Mucoromycotina</taxon>
        <taxon>Mucoromycetes</taxon>
        <taxon>Mucorales</taxon>
        <taxon>Syncephalastraceae</taxon>
        <taxon>Syncephalastrum</taxon>
    </lineage>
</organism>
<dbReference type="EMBL" id="MCGN01000008">
    <property type="protein sequence ID" value="ORY93996.1"/>
    <property type="molecule type" value="Genomic_DNA"/>
</dbReference>
<dbReference type="InterPro" id="IPR036908">
    <property type="entry name" value="RlpA-like_sf"/>
</dbReference>
<proteinExistence type="predicted"/>
<comment type="caution">
    <text evidence="3">The sequence shown here is derived from an EMBL/GenBank/DDBJ whole genome shotgun (WGS) entry which is preliminary data.</text>
</comment>
<evidence type="ECO:0000256" key="1">
    <source>
        <dbReference type="ARBA" id="ARBA00022729"/>
    </source>
</evidence>
<dbReference type="InterPro" id="IPR051477">
    <property type="entry name" value="Expansin_CellWall"/>
</dbReference>
<dbReference type="CDD" id="cd22191">
    <property type="entry name" value="DPBB_RlpA_EXP_N-like"/>
    <property type="match status" value="1"/>
</dbReference>
<reference evidence="3 4" key="1">
    <citation type="submission" date="2016-07" db="EMBL/GenBank/DDBJ databases">
        <title>Pervasive Adenine N6-methylation of Active Genes in Fungi.</title>
        <authorList>
            <consortium name="DOE Joint Genome Institute"/>
            <person name="Mondo S.J."/>
            <person name="Dannebaum R.O."/>
            <person name="Kuo R.C."/>
            <person name="Labutti K."/>
            <person name="Haridas S."/>
            <person name="Kuo A."/>
            <person name="Salamov A."/>
            <person name="Ahrendt S.R."/>
            <person name="Lipzen A."/>
            <person name="Sullivan W."/>
            <person name="Andreopoulos W.B."/>
            <person name="Clum A."/>
            <person name="Lindquist E."/>
            <person name="Daum C."/>
            <person name="Ramamoorthy G.K."/>
            <person name="Gryganskyi A."/>
            <person name="Culley D."/>
            <person name="Magnuson J.K."/>
            <person name="James T.Y."/>
            <person name="O'Malley M.A."/>
            <person name="Stajich J.E."/>
            <person name="Spatafora J.W."/>
            <person name="Visel A."/>
            <person name="Grigoriev I.V."/>
        </authorList>
    </citation>
    <scope>NUCLEOTIDE SEQUENCE [LARGE SCALE GENOMIC DNA]</scope>
    <source>
        <strain evidence="3 4">NRRL 2496</strain>
    </source>
</reference>
<gene>
    <name evidence="3" type="ORF">BCR43DRAFT_415953</name>
</gene>
<dbReference type="STRING" id="13706.A0A1X2H687"/>
<dbReference type="Gene3D" id="2.40.40.10">
    <property type="entry name" value="RlpA-like domain"/>
    <property type="match status" value="1"/>
</dbReference>